<evidence type="ECO:0000313" key="1">
    <source>
        <dbReference type="EMBL" id="QRC98863.1"/>
    </source>
</evidence>
<dbReference type="Proteomes" id="UP000663193">
    <property type="component" value="Chromosome 9"/>
</dbReference>
<sequence>MPQLDTPIRHLRSAAKRGGGEYLNRFFTVAIHPPPDYKLLLLDNGKGANFRPMIHQNDPIIHMMKIVIRQLNREDIHFAAAHIRVHATTDARPFWPIIDPMCPVYDAKLYTFLMDDFPCREEFPISAWICVYTLIGNLHKDALYIKIGEKSLEFRQ</sequence>
<keyword evidence="2" id="KW-1185">Reference proteome</keyword>
<protein>
    <submittedName>
        <fullName evidence="1">Uncharacterized protein</fullName>
    </submittedName>
</protein>
<dbReference type="EMBL" id="CP069031">
    <property type="protein sequence ID" value="QRC98863.1"/>
    <property type="molecule type" value="Genomic_DNA"/>
</dbReference>
<dbReference type="RefSeq" id="XP_001796609.1">
    <property type="nucleotide sequence ID" value="XM_001796557.1"/>
</dbReference>
<reference evidence="2" key="1">
    <citation type="journal article" date="2021" name="BMC Genomics">
        <title>Chromosome-level genome assembly and manually-curated proteome of model necrotroph Parastagonospora nodorum Sn15 reveals a genome-wide trove of candidate effector homologs, and redundancy of virulence-related functions within an accessory chromosome.</title>
        <authorList>
            <person name="Bertazzoni S."/>
            <person name="Jones D.A.B."/>
            <person name="Phan H.T."/>
            <person name="Tan K.-C."/>
            <person name="Hane J.K."/>
        </authorList>
    </citation>
    <scope>NUCLEOTIDE SEQUENCE [LARGE SCALE GENOMIC DNA]</scope>
    <source>
        <strain evidence="2">SN15 / ATCC MYA-4574 / FGSC 10173)</strain>
    </source>
</reference>
<organism evidence="1 2">
    <name type="scientific">Phaeosphaeria nodorum (strain SN15 / ATCC MYA-4574 / FGSC 10173)</name>
    <name type="common">Glume blotch fungus</name>
    <name type="synonym">Parastagonospora nodorum</name>
    <dbReference type="NCBI Taxonomy" id="321614"/>
    <lineage>
        <taxon>Eukaryota</taxon>
        <taxon>Fungi</taxon>
        <taxon>Dikarya</taxon>
        <taxon>Ascomycota</taxon>
        <taxon>Pezizomycotina</taxon>
        <taxon>Dothideomycetes</taxon>
        <taxon>Pleosporomycetidae</taxon>
        <taxon>Pleosporales</taxon>
        <taxon>Pleosporineae</taxon>
        <taxon>Phaeosphaeriaceae</taxon>
        <taxon>Parastagonospora</taxon>
    </lineage>
</organism>
<name>A0A7U2I1Y9_PHANO</name>
<dbReference type="AlphaFoldDB" id="A0A7U2I1Y9"/>
<dbReference type="OrthoDB" id="3796204at2759"/>
<evidence type="ECO:0000313" key="2">
    <source>
        <dbReference type="Proteomes" id="UP000663193"/>
    </source>
</evidence>
<dbReference type="KEGG" id="pno:SNOG_06227"/>
<proteinExistence type="predicted"/>
<gene>
    <name evidence="1" type="ORF">JI435_436490</name>
</gene>
<dbReference type="VEuPathDB" id="FungiDB:JI435_436490"/>
<accession>A0A7U2I1Y9</accession>